<accession>A0A7W0CUH9</accession>
<organism evidence="1 2">
    <name type="scientific">Nonomuraea soli</name>
    <dbReference type="NCBI Taxonomy" id="1032476"/>
    <lineage>
        <taxon>Bacteria</taxon>
        <taxon>Bacillati</taxon>
        <taxon>Actinomycetota</taxon>
        <taxon>Actinomycetes</taxon>
        <taxon>Streptosporangiales</taxon>
        <taxon>Streptosporangiaceae</taxon>
        <taxon>Nonomuraea</taxon>
    </lineage>
</organism>
<dbReference type="AlphaFoldDB" id="A0A7W0CUH9"/>
<name>A0A7W0CUH9_9ACTN</name>
<reference evidence="1 2" key="1">
    <citation type="submission" date="2020-07" db="EMBL/GenBank/DDBJ databases">
        <title>Genomic Encyclopedia of Type Strains, Phase IV (KMG-IV): sequencing the most valuable type-strain genomes for metagenomic binning, comparative biology and taxonomic classification.</title>
        <authorList>
            <person name="Goeker M."/>
        </authorList>
    </citation>
    <scope>NUCLEOTIDE SEQUENCE [LARGE SCALE GENOMIC DNA]</scope>
    <source>
        <strain evidence="1 2">DSM 45533</strain>
    </source>
</reference>
<dbReference type="EMBL" id="JACDUR010000011">
    <property type="protein sequence ID" value="MBA2897423.1"/>
    <property type="molecule type" value="Genomic_DNA"/>
</dbReference>
<gene>
    <name evidence="1" type="ORF">HNR30_008821</name>
</gene>
<comment type="caution">
    <text evidence="1">The sequence shown here is derived from an EMBL/GenBank/DDBJ whole genome shotgun (WGS) entry which is preliminary data.</text>
</comment>
<dbReference type="RefSeq" id="WP_312895054.1">
    <property type="nucleotide sequence ID" value="NZ_BAABAM010000013.1"/>
</dbReference>
<evidence type="ECO:0000313" key="1">
    <source>
        <dbReference type="EMBL" id="MBA2897423.1"/>
    </source>
</evidence>
<sequence>MAVLREQGGEVGGDLRLPATGEANLEDLLVRLVGGGARRGQALQLVGRGAAAS</sequence>
<evidence type="ECO:0000313" key="2">
    <source>
        <dbReference type="Proteomes" id="UP000530928"/>
    </source>
</evidence>
<dbReference type="Proteomes" id="UP000530928">
    <property type="component" value="Unassembled WGS sequence"/>
</dbReference>
<proteinExistence type="predicted"/>
<protein>
    <submittedName>
        <fullName evidence="1">Uncharacterized protein</fullName>
    </submittedName>
</protein>
<keyword evidence="2" id="KW-1185">Reference proteome</keyword>